<accession>A0A9P0A183</accession>
<evidence type="ECO:0000313" key="2">
    <source>
        <dbReference type="EMBL" id="CAH0381907.1"/>
    </source>
</evidence>
<gene>
    <name evidence="2" type="ORF">BEMITA_LOCUS1512</name>
</gene>
<dbReference type="Proteomes" id="UP001152759">
    <property type="component" value="Chromosome 1"/>
</dbReference>
<feature type="region of interest" description="Disordered" evidence="1">
    <location>
        <begin position="1"/>
        <end position="28"/>
    </location>
</feature>
<feature type="compositionally biased region" description="Low complexity" evidence="1">
    <location>
        <begin position="1"/>
        <end position="17"/>
    </location>
</feature>
<name>A0A9P0A183_BEMTA</name>
<keyword evidence="3" id="KW-1185">Reference proteome</keyword>
<sequence>MKGLATTTTSTTEAAVTTEDETVSGAATENPDRLKVTLNIGVVMPLKTFYQRDYKKAMSSALAVMQRKKPDLFAQIDTLGQVMHRSPFRSFEMGSVYVNFRGLQNQSPVDHVKLATFVRCLWL</sequence>
<organism evidence="2 3">
    <name type="scientific">Bemisia tabaci</name>
    <name type="common">Sweetpotato whitefly</name>
    <name type="synonym">Aleurodes tabaci</name>
    <dbReference type="NCBI Taxonomy" id="7038"/>
    <lineage>
        <taxon>Eukaryota</taxon>
        <taxon>Metazoa</taxon>
        <taxon>Ecdysozoa</taxon>
        <taxon>Arthropoda</taxon>
        <taxon>Hexapoda</taxon>
        <taxon>Insecta</taxon>
        <taxon>Pterygota</taxon>
        <taxon>Neoptera</taxon>
        <taxon>Paraneoptera</taxon>
        <taxon>Hemiptera</taxon>
        <taxon>Sternorrhyncha</taxon>
        <taxon>Aleyrodoidea</taxon>
        <taxon>Aleyrodidae</taxon>
        <taxon>Aleyrodinae</taxon>
        <taxon>Bemisia</taxon>
    </lineage>
</organism>
<dbReference type="EMBL" id="OU963862">
    <property type="protein sequence ID" value="CAH0381907.1"/>
    <property type="molecule type" value="Genomic_DNA"/>
</dbReference>
<proteinExistence type="predicted"/>
<evidence type="ECO:0000313" key="3">
    <source>
        <dbReference type="Proteomes" id="UP001152759"/>
    </source>
</evidence>
<dbReference type="AlphaFoldDB" id="A0A9P0A183"/>
<reference evidence="2" key="1">
    <citation type="submission" date="2021-12" db="EMBL/GenBank/DDBJ databases">
        <authorList>
            <person name="King R."/>
        </authorList>
    </citation>
    <scope>NUCLEOTIDE SEQUENCE</scope>
</reference>
<protein>
    <submittedName>
        <fullName evidence="2">Uncharacterized protein</fullName>
    </submittedName>
</protein>
<evidence type="ECO:0000256" key="1">
    <source>
        <dbReference type="SAM" id="MobiDB-lite"/>
    </source>
</evidence>